<keyword evidence="3 4" id="KW-0560">Oxidoreductase</keyword>
<evidence type="ECO:0000256" key="1">
    <source>
        <dbReference type="ARBA" id="ARBA00004829"/>
    </source>
</evidence>
<name>A0AAP4BW60_9CORY</name>
<dbReference type="GO" id="GO:0016117">
    <property type="term" value="P:carotenoid biosynthetic process"/>
    <property type="evidence" value="ECO:0007669"/>
    <property type="project" value="UniProtKB-KW"/>
</dbReference>
<dbReference type="InterPro" id="IPR002937">
    <property type="entry name" value="Amino_oxidase"/>
</dbReference>
<sequence>MKQQALVIGAGITGLASAALLARRGFEVTVVEKNRTTGGRIGEITDDGFRFETGPSWYLMPDAYEQFFQLMGTTVAEQLELRTLDPAYRMYTGPKEYLDIPFGADKITALFESIEPGAGAKLSHYLESAHLVYTIALDRFLYTTFASPRPFMTTTVLGKAWSLVRFLCEPLERFVDKQFRDHRLRKILQYPAVFLSTQPRTAPSMYHLMSHTDLQLGVQYPAGGFRAIVDAIESLAREHGVRIEFGAEATKLHSSGGAGRAARITTVSVATDDGTKVYHPDVVVSTADLHHTETALVPREYQSYPETYFAKKDPGIGTVLVMLGVRGKLPQLAHHTLLLSRHWQKDFDSVFSASGALAADKMSSSIYLCTPSATDDTVAPAACENLFVLVPTAADVGIGHGTGYPTHTTDSLESLHSVENGDSVENLENVEGFAGDRVGRHCQQESPAVTAIVDKALDRIAEYTGINDLSERIIVRHTLGPADFAADFHAWRGGALGPAHTLVQSAMFRPQNRSAKLTNLYYAGATVTPGVGVPMCLISAENVLKRIDGRTDSRPMRADEVLNGNSGLA</sequence>
<evidence type="ECO:0000256" key="2">
    <source>
        <dbReference type="ARBA" id="ARBA00022746"/>
    </source>
</evidence>
<dbReference type="GeneID" id="64188220"/>
<dbReference type="RefSeq" id="WP_018121624.1">
    <property type="nucleotide sequence ID" value="NZ_CBCRTU010000019.1"/>
</dbReference>
<comment type="similarity">
    <text evidence="4">Belongs to the carotenoid/retinoid oxidoreductase family.</text>
</comment>
<feature type="domain" description="Amine oxidase" evidence="5">
    <location>
        <begin position="12"/>
        <end position="298"/>
    </location>
</feature>
<dbReference type="InterPro" id="IPR014105">
    <property type="entry name" value="Carotenoid/retinoid_OxRdtase"/>
</dbReference>
<dbReference type="EC" id="1.-.-.-" evidence="6"/>
<dbReference type="NCBIfam" id="TIGR02734">
    <property type="entry name" value="crtI_fam"/>
    <property type="match status" value="1"/>
</dbReference>
<dbReference type="Pfam" id="PF01593">
    <property type="entry name" value="Amino_oxidase"/>
    <property type="match status" value="1"/>
</dbReference>
<evidence type="ECO:0000313" key="7">
    <source>
        <dbReference type="Proteomes" id="UP001226160"/>
    </source>
</evidence>
<dbReference type="GO" id="GO:0016491">
    <property type="term" value="F:oxidoreductase activity"/>
    <property type="evidence" value="ECO:0007669"/>
    <property type="project" value="UniProtKB-KW"/>
</dbReference>
<evidence type="ECO:0000259" key="5">
    <source>
        <dbReference type="Pfam" id="PF01593"/>
    </source>
</evidence>
<evidence type="ECO:0000256" key="4">
    <source>
        <dbReference type="RuleBase" id="RU362075"/>
    </source>
</evidence>
<dbReference type="PANTHER" id="PTHR43734:SF1">
    <property type="entry name" value="PHYTOENE DESATURASE"/>
    <property type="match status" value="1"/>
</dbReference>
<dbReference type="AlphaFoldDB" id="A0AAP4BW60"/>
<evidence type="ECO:0000256" key="3">
    <source>
        <dbReference type="ARBA" id="ARBA00023002"/>
    </source>
</evidence>
<comment type="caution">
    <text evidence="6">The sequence shown here is derived from an EMBL/GenBank/DDBJ whole genome shotgun (WGS) entry which is preliminary data.</text>
</comment>
<proteinExistence type="inferred from homology"/>
<dbReference type="EMBL" id="JASNVP010000016">
    <property type="protein sequence ID" value="MDK4327088.1"/>
    <property type="molecule type" value="Genomic_DNA"/>
</dbReference>
<evidence type="ECO:0000313" key="6">
    <source>
        <dbReference type="EMBL" id="MDK4327088.1"/>
    </source>
</evidence>
<dbReference type="Proteomes" id="UP001226160">
    <property type="component" value="Unassembled WGS sequence"/>
</dbReference>
<dbReference type="Gene3D" id="3.50.50.60">
    <property type="entry name" value="FAD/NAD(P)-binding domain"/>
    <property type="match status" value="2"/>
</dbReference>
<comment type="pathway">
    <text evidence="1 4">Carotenoid biosynthesis.</text>
</comment>
<dbReference type="PANTHER" id="PTHR43734">
    <property type="entry name" value="PHYTOENE DESATURASE"/>
    <property type="match status" value="1"/>
</dbReference>
<reference evidence="6" key="1">
    <citation type="submission" date="2023-05" db="EMBL/GenBank/DDBJ databases">
        <title>Metabolic capabilities are highly conserved among human nasal-associated Corynebacterium species in pangenomic analyses.</title>
        <authorList>
            <person name="Tran T.H."/>
            <person name="Roberts A.Q."/>
            <person name="Escapa I.F."/>
            <person name="Gao W."/>
            <person name="Conlan S."/>
            <person name="Kong H."/>
            <person name="Segre J.A."/>
            <person name="Kelly M.S."/>
            <person name="Lemon K.P."/>
        </authorList>
    </citation>
    <scope>NUCLEOTIDE SEQUENCE</scope>
    <source>
        <strain evidence="6">KPL2654</strain>
    </source>
</reference>
<accession>A0AAP4BW60</accession>
<protein>
    <submittedName>
        <fullName evidence="6">Phytoene desaturase family protein</fullName>
        <ecNumber evidence="6">1.-.-.-</ecNumber>
    </submittedName>
</protein>
<dbReference type="InterPro" id="IPR036188">
    <property type="entry name" value="FAD/NAD-bd_sf"/>
</dbReference>
<keyword evidence="2 4" id="KW-0125">Carotenoid biosynthesis</keyword>
<organism evidence="6 7">
    <name type="scientific">Corynebacterium propinquum</name>
    <dbReference type="NCBI Taxonomy" id="43769"/>
    <lineage>
        <taxon>Bacteria</taxon>
        <taxon>Bacillati</taxon>
        <taxon>Actinomycetota</taxon>
        <taxon>Actinomycetes</taxon>
        <taxon>Mycobacteriales</taxon>
        <taxon>Corynebacteriaceae</taxon>
        <taxon>Corynebacterium</taxon>
    </lineage>
</organism>
<gene>
    <name evidence="6" type="primary">crtI</name>
    <name evidence="6" type="ORF">QPX54_11320</name>
</gene>
<dbReference type="SUPFAM" id="SSF51905">
    <property type="entry name" value="FAD/NAD(P)-binding domain"/>
    <property type="match status" value="1"/>
</dbReference>